<keyword evidence="7 9" id="KW-0413">Isomerase</keyword>
<dbReference type="InterPro" id="IPR016305">
    <property type="entry name" value="Mannose-6-P_Isomerase"/>
</dbReference>
<evidence type="ECO:0000256" key="4">
    <source>
        <dbReference type="ARBA" id="ARBA00011956"/>
    </source>
</evidence>
<evidence type="ECO:0000256" key="1">
    <source>
        <dbReference type="ARBA" id="ARBA00000757"/>
    </source>
</evidence>
<comment type="similarity">
    <text evidence="3">Belongs to the mannose-6-phosphate isomerase type 1 family.</text>
</comment>
<dbReference type="PRINTS" id="PR00714">
    <property type="entry name" value="MAN6PISMRASE"/>
</dbReference>
<dbReference type="PANTHER" id="PTHR10309:SF0">
    <property type="entry name" value="MANNOSE-6-PHOSPHATE ISOMERASE"/>
    <property type="match status" value="1"/>
</dbReference>
<dbReference type="Pfam" id="PF20511">
    <property type="entry name" value="PMI_typeI_cat"/>
    <property type="match status" value="1"/>
</dbReference>
<dbReference type="PIRSF" id="PIRSF001480">
    <property type="entry name" value="Mannose-6-phosphate_isomerase"/>
    <property type="match status" value="1"/>
</dbReference>
<evidence type="ECO:0000259" key="8">
    <source>
        <dbReference type="Pfam" id="PF20511"/>
    </source>
</evidence>
<dbReference type="GO" id="GO:0016853">
    <property type="term" value="F:isomerase activity"/>
    <property type="evidence" value="ECO:0007669"/>
    <property type="project" value="UniProtKB-KW"/>
</dbReference>
<evidence type="ECO:0000256" key="5">
    <source>
        <dbReference type="ARBA" id="ARBA00022723"/>
    </source>
</evidence>
<sequence>MERLTGWKKNDAWGSTDAIPNFLGSERSESPVSEVWFGDHIDGPTSLNESDIILRDLIDQDPTAMLGDGLLYSFGPRLPFLMKLIAPAEALSLQVHPTKELAREGYIREDVLGIERTAADRTYRDMNHKPEMIYALTDFEALVGFRVPRKARRLLDGLEGMVADSLRKRLRLATVRSGLKMLIGWLFDEDSPATAEGVSEFAASCAQRLERGTSPSRRTDEMVTRLAAKYVGDPGIIVAFLMNPVSLRPGEAVYIPPRQIHSYQSGLGIEVMASSDNVVRAGLTRKYVDSAQLVEIAEFSALPPIRVAAEHPSETTDTFLAPAQEFSLSVTTLPGTTPGTRDVAGEPVQATAPGPVLIPGEGPRILMCLDGSVDVMTTAPRAHSAAHVTMTCGQSVFVGACEKDIYASGHGQLIQCATP</sequence>
<dbReference type="PROSITE" id="PS00965">
    <property type="entry name" value="PMI_I_1"/>
    <property type="match status" value="1"/>
</dbReference>
<dbReference type="PANTHER" id="PTHR10309">
    <property type="entry name" value="MANNOSE-6-PHOSPHATE ISOMERASE"/>
    <property type="match status" value="1"/>
</dbReference>
<gene>
    <name evidence="9" type="ORF">SAMN04489714_0556</name>
</gene>
<keyword evidence="6" id="KW-0862">Zinc</keyword>
<evidence type="ECO:0000256" key="7">
    <source>
        <dbReference type="ARBA" id="ARBA00023235"/>
    </source>
</evidence>
<comment type="catalytic activity">
    <reaction evidence="1">
        <text>D-mannose 6-phosphate = D-fructose 6-phosphate</text>
        <dbReference type="Rhea" id="RHEA:12356"/>
        <dbReference type="ChEBI" id="CHEBI:58735"/>
        <dbReference type="ChEBI" id="CHEBI:61527"/>
        <dbReference type="EC" id="5.3.1.8"/>
    </reaction>
</comment>
<evidence type="ECO:0000256" key="6">
    <source>
        <dbReference type="ARBA" id="ARBA00022833"/>
    </source>
</evidence>
<dbReference type="SUPFAM" id="SSF51182">
    <property type="entry name" value="RmlC-like cupins"/>
    <property type="match status" value="1"/>
</dbReference>
<accession>A0ABY0V675</accession>
<evidence type="ECO:0000313" key="9">
    <source>
        <dbReference type="EMBL" id="SDT88560.1"/>
    </source>
</evidence>
<comment type="cofactor">
    <cofactor evidence="2">
        <name>Zn(2+)</name>
        <dbReference type="ChEBI" id="CHEBI:29105"/>
    </cofactor>
</comment>
<dbReference type="Gene3D" id="1.10.441.10">
    <property type="entry name" value="Phosphomannose Isomerase, domain 2"/>
    <property type="match status" value="1"/>
</dbReference>
<dbReference type="Proteomes" id="UP000198976">
    <property type="component" value="Chromosome I"/>
</dbReference>
<keyword evidence="5" id="KW-0479">Metal-binding</keyword>
<dbReference type="EMBL" id="LT629792">
    <property type="protein sequence ID" value="SDT88560.1"/>
    <property type="molecule type" value="Genomic_DNA"/>
</dbReference>
<dbReference type="RefSeq" id="WP_092648339.1">
    <property type="nucleotide sequence ID" value="NZ_LT629792.1"/>
</dbReference>
<evidence type="ECO:0000256" key="2">
    <source>
        <dbReference type="ARBA" id="ARBA00001947"/>
    </source>
</evidence>
<dbReference type="InterPro" id="IPR018050">
    <property type="entry name" value="Pmannose_isomerase-type1_CS"/>
</dbReference>
<dbReference type="NCBIfam" id="TIGR00218">
    <property type="entry name" value="manA"/>
    <property type="match status" value="1"/>
</dbReference>
<dbReference type="InterPro" id="IPR046457">
    <property type="entry name" value="PMI_typeI_cat"/>
</dbReference>
<keyword evidence="10" id="KW-1185">Reference proteome</keyword>
<dbReference type="InterPro" id="IPR014710">
    <property type="entry name" value="RmlC-like_jellyroll"/>
</dbReference>
<reference evidence="9 10" key="1">
    <citation type="submission" date="2016-10" db="EMBL/GenBank/DDBJ databases">
        <authorList>
            <person name="Varghese N."/>
            <person name="Submissions S."/>
        </authorList>
    </citation>
    <scope>NUCLEOTIDE SEQUENCE [LARGE SCALE GENOMIC DNA]</scope>
    <source>
        <strain evidence="9 10">DSM 9169</strain>
    </source>
</reference>
<dbReference type="CDD" id="cd07011">
    <property type="entry name" value="cupin_PMI_type_I_N"/>
    <property type="match status" value="1"/>
</dbReference>
<evidence type="ECO:0000313" key="10">
    <source>
        <dbReference type="Proteomes" id="UP000198976"/>
    </source>
</evidence>
<evidence type="ECO:0000256" key="3">
    <source>
        <dbReference type="ARBA" id="ARBA00010772"/>
    </source>
</evidence>
<feature type="domain" description="Phosphomannose isomerase type I catalytic" evidence="8">
    <location>
        <begin position="3"/>
        <end position="146"/>
    </location>
</feature>
<protein>
    <recommendedName>
        <fullName evidence="4">mannose-6-phosphate isomerase</fullName>
        <ecNumber evidence="4">5.3.1.8</ecNumber>
    </recommendedName>
</protein>
<dbReference type="Gene3D" id="2.60.120.10">
    <property type="entry name" value="Jelly Rolls"/>
    <property type="match status" value="2"/>
</dbReference>
<proteinExistence type="inferred from homology"/>
<dbReference type="InterPro" id="IPR001250">
    <property type="entry name" value="Man6P_Isoase-1"/>
</dbReference>
<dbReference type="EC" id="5.3.1.8" evidence="4"/>
<organism evidence="9 10">
    <name type="scientific">Schaalia radingae</name>
    <dbReference type="NCBI Taxonomy" id="131110"/>
    <lineage>
        <taxon>Bacteria</taxon>
        <taxon>Bacillati</taxon>
        <taxon>Actinomycetota</taxon>
        <taxon>Actinomycetes</taxon>
        <taxon>Actinomycetales</taxon>
        <taxon>Actinomycetaceae</taxon>
        <taxon>Schaalia</taxon>
    </lineage>
</organism>
<name>A0ABY0V675_9ACTO</name>
<dbReference type="InterPro" id="IPR011051">
    <property type="entry name" value="RmlC_Cupin_sf"/>
</dbReference>